<feature type="domain" description="DUF38" evidence="2">
    <location>
        <begin position="332"/>
        <end position="458"/>
    </location>
</feature>
<dbReference type="GO" id="GO:0045087">
    <property type="term" value="P:innate immune response"/>
    <property type="evidence" value="ECO:0007669"/>
    <property type="project" value="TreeGrafter"/>
</dbReference>
<keyword evidence="4" id="KW-1185">Reference proteome</keyword>
<dbReference type="InterPro" id="IPR040161">
    <property type="entry name" value="FB224"/>
</dbReference>
<evidence type="ECO:0000256" key="1">
    <source>
        <dbReference type="SAM" id="SignalP"/>
    </source>
</evidence>
<feature type="chain" id="PRO_5003405044" description="DUF38 domain-containing protein" evidence="1">
    <location>
        <begin position="21"/>
        <end position="524"/>
    </location>
</feature>
<accession>G0N1H9</accession>
<evidence type="ECO:0000313" key="3">
    <source>
        <dbReference type="EMBL" id="EGT50132.1"/>
    </source>
</evidence>
<reference evidence="4" key="1">
    <citation type="submission" date="2011-07" db="EMBL/GenBank/DDBJ databases">
        <authorList>
            <consortium name="Caenorhabditis brenneri Sequencing and Analysis Consortium"/>
            <person name="Wilson R.K."/>
        </authorList>
    </citation>
    <scope>NUCLEOTIDE SEQUENCE [LARGE SCALE GENOMIC DNA]</scope>
    <source>
        <strain evidence="4">PB2801</strain>
    </source>
</reference>
<feature type="signal peptide" evidence="1">
    <location>
        <begin position="1"/>
        <end position="20"/>
    </location>
</feature>
<sequence length="524" mass="60413">MNNILSIVWIFFMILNSTKGDDQTDILRNLNSYRQMAAKAQNISNMWKLSWDEGLAKIAYQWTGIEVDELNNSGNWRLFMLYGRHDYAYDDEATWNDKFFGNPPQIVNIHNDGDVAFNVKEHYREKFMPTQTKVGCFAHEWRYFIGGNLYSFEFLCAIGPNGYKRMRGIAIQTNGEPGSNCINGHNNGDGLCVPGLETTVGPPTAKPTPTSDQEFTTKDPEEEEWDLILYLNSAGGKRTLLVVFFVIFVNDHLQQQQSMPNQNARGNNETYCGILGVSGYKSKKLKNCDILDAFSTDFGIILSHQKSILRKLNLVFHYPNDKEKRDVFKVFDCFKGLTTNYKEYSLKVEELHLECKGEHEVLEVLPNLDPDYVKILKIDVGCKKANLKLQEIIYLEQWTRAKEVELIGCFGDYCHFEHFEKVGVSIQIITTEDILAMKEMLFQNPQMQKVSFKFQHYYTDQDLTQRFGETPREFGQWGEEVPWKTWFLRDPDGGGVVKMEYRVNLINLVKINNGQVPTDANIVD</sequence>
<dbReference type="Proteomes" id="UP000008068">
    <property type="component" value="Unassembled WGS sequence"/>
</dbReference>
<protein>
    <recommendedName>
        <fullName evidence="2">DUF38 domain-containing protein</fullName>
    </recommendedName>
</protein>
<dbReference type="SUPFAM" id="SSF55797">
    <property type="entry name" value="PR-1-like"/>
    <property type="match status" value="1"/>
</dbReference>
<proteinExistence type="predicted"/>
<dbReference type="InterPro" id="IPR035940">
    <property type="entry name" value="CAP_sf"/>
</dbReference>
<dbReference type="InParanoid" id="G0N1H9"/>
<name>G0N1H9_CAEBE</name>
<dbReference type="EMBL" id="GL379827">
    <property type="protein sequence ID" value="EGT50132.1"/>
    <property type="molecule type" value="Genomic_DNA"/>
</dbReference>
<dbReference type="AlphaFoldDB" id="G0N1H9"/>
<dbReference type="PANTHER" id="PTHR23015">
    <property type="entry name" value="UNCHARACTERIZED C.ELEGANS PROTEIN"/>
    <property type="match status" value="1"/>
</dbReference>
<dbReference type="Gene3D" id="3.40.33.10">
    <property type="entry name" value="CAP"/>
    <property type="match status" value="1"/>
</dbReference>
<evidence type="ECO:0000313" key="4">
    <source>
        <dbReference type="Proteomes" id="UP000008068"/>
    </source>
</evidence>
<evidence type="ECO:0000259" key="2">
    <source>
        <dbReference type="Pfam" id="PF01827"/>
    </source>
</evidence>
<dbReference type="HOGENOM" id="CLU_519948_0_0_1"/>
<dbReference type="Pfam" id="PF01827">
    <property type="entry name" value="FTH"/>
    <property type="match status" value="1"/>
</dbReference>
<gene>
    <name evidence="3" type="ORF">CAEBREN_26230</name>
</gene>
<keyword evidence="1" id="KW-0732">Signal</keyword>
<dbReference type="InterPro" id="IPR002900">
    <property type="entry name" value="DUF38/FTH_CAE_spp"/>
</dbReference>
<dbReference type="OrthoDB" id="10565429at2759"/>
<dbReference type="PANTHER" id="PTHR23015:SF4">
    <property type="entry name" value="DUF38 DOMAIN-CONTAINING PROTEIN-RELATED"/>
    <property type="match status" value="1"/>
</dbReference>
<organism evidence="4">
    <name type="scientific">Caenorhabditis brenneri</name>
    <name type="common">Nematode worm</name>
    <dbReference type="NCBI Taxonomy" id="135651"/>
    <lineage>
        <taxon>Eukaryota</taxon>
        <taxon>Metazoa</taxon>
        <taxon>Ecdysozoa</taxon>
        <taxon>Nematoda</taxon>
        <taxon>Chromadorea</taxon>
        <taxon>Rhabditida</taxon>
        <taxon>Rhabditina</taxon>
        <taxon>Rhabditomorpha</taxon>
        <taxon>Rhabditoidea</taxon>
        <taxon>Rhabditidae</taxon>
        <taxon>Peloderinae</taxon>
        <taxon>Caenorhabditis</taxon>
    </lineage>
</organism>
<dbReference type="eggNOG" id="ENOG502TJR4">
    <property type="taxonomic scope" value="Eukaryota"/>
</dbReference>